<evidence type="ECO:0000259" key="1">
    <source>
        <dbReference type="Pfam" id="PF13472"/>
    </source>
</evidence>
<reference evidence="2 3" key="1">
    <citation type="submission" date="2018-08" db="EMBL/GenBank/DDBJ databases">
        <title>Sequencing the genomes of 1000 actinobacteria strains.</title>
        <authorList>
            <person name="Klenk H.-P."/>
        </authorList>
    </citation>
    <scope>NUCLEOTIDE SEQUENCE [LARGE SCALE GENOMIC DNA]</scope>
    <source>
        <strain evidence="2 3">DSM 44099</strain>
    </source>
</reference>
<dbReference type="EMBL" id="QUMQ01000001">
    <property type="protein sequence ID" value="REF96387.1"/>
    <property type="molecule type" value="Genomic_DNA"/>
</dbReference>
<dbReference type="Proteomes" id="UP000256913">
    <property type="component" value="Unassembled WGS sequence"/>
</dbReference>
<gene>
    <name evidence="2" type="ORF">DFJ67_2366</name>
</gene>
<name>A0A3D9ZGJ9_9ACTN</name>
<protein>
    <submittedName>
        <fullName evidence="2">Lysophospholipase L1-like esterase</fullName>
    </submittedName>
</protein>
<dbReference type="AlphaFoldDB" id="A0A3D9ZGJ9"/>
<evidence type="ECO:0000313" key="2">
    <source>
        <dbReference type="EMBL" id="REF96387.1"/>
    </source>
</evidence>
<accession>A0A3D9ZGJ9</accession>
<proteinExistence type="predicted"/>
<comment type="caution">
    <text evidence="2">The sequence shown here is derived from an EMBL/GenBank/DDBJ whole genome shotgun (WGS) entry which is preliminary data.</text>
</comment>
<keyword evidence="3" id="KW-1185">Reference proteome</keyword>
<dbReference type="PANTHER" id="PTHR43784:SF2">
    <property type="entry name" value="GDSL-LIKE LIPASE_ACYLHYDROLASE, PUTATIVE (AFU_ORTHOLOGUE AFUA_2G00820)-RELATED"/>
    <property type="match status" value="1"/>
</dbReference>
<dbReference type="SUPFAM" id="SSF52266">
    <property type="entry name" value="SGNH hydrolase"/>
    <property type="match status" value="1"/>
</dbReference>
<sequence length="258" mass="28377">MQWRSYVAVGDSFTEGMDDPYPDGTYRGWADLVASRLAVDAPEFRYANLAIRGRLFPNVVAEQVPVALAMKPDLISFAAGGNDVLRRSFDPNVLVARFDAVIGELRSTGADVVVFRFADVTARLPGQKIIGPRTALLNRAVGETAERHGAHLVDLFVDHEFYNPVMWGPDRLHLSPAGHRRVAGHVLTALGVQSDPEWMVPPERLPSARWLAARAADAAWAGRHLAPWVKRRLTGRSSGDLITAKRPDLTPFGLRNAE</sequence>
<organism evidence="2 3">
    <name type="scientific">Asanoa ferruginea</name>
    <dbReference type="NCBI Taxonomy" id="53367"/>
    <lineage>
        <taxon>Bacteria</taxon>
        <taxon>Bacillati</taxon>
        <taxon>Actinomycetota</taxon>
        <taxon>Actinomycetes</taxon>
        <taxon>Micromonosporales</taxon>
        <taxon>Micromonosporaceae</taxon>
        <taxon>Asanoa</taxon>
    </lineage>
</organism>
<evidence type="ECO:0000313" key="3">
    <source>
        <dbReference type="Proteomes" id="UP000256913"/>
    </source>
</evidence>
<dbReference type="Pfam" id="PF13472">
    <property type="entry name" value="Lipase_GDSL_2"/>
    <property type="match status" value="1"/>
</dbReference>
<dbReference type="Gene3D" id="3.40.50.1110">
    <property type="entry name" value="SGNH hydrolase"/>
    <property type="match status" value="1"/>
</dbReference>
<dbReference type="InterPro" id="IPR036514">
    <property type="entry name" value="SGNH_hydro_sf"/>
</dbReference>
<dbReference type="InterPro" id="IPR013830">
    <property type="entry name" value="SGNH_hydro"/>
</dbReference>
<dbReference type="PANTHER" id="PTHR43784">
    <property type="entry name" value="GDSL-LIKE LIPASE/ACYLHYDROLASE, PUTATIVE (AFU_ORTHOLOGUE AFUA_2G00820)-RELATED"/>
    <property type="match status" value="1"/>
</dbReference>
<feature type="domain" description="SGNH hydrolase-type esterase" evidence="1">
    <location>
        <begin position="8"/>
        <end position="181"/>
    </location>
</feature>
<dbReference type="RefSeq" id="WP_116067919.1">
    <property type="nucleotide sequence ID" value="NZ_BONB01000007.1"/>
</dbReference>
<dbReference type="OrthoDB" id="3465773at2"/>
<dbReference type="InterPro" id="IPR053140">
    <property type="entry name" value="GDSL_Rv0518-like"/>
</dbReference>
<dbReference type="CDD" id="cd01832">
    <property type="entry name" value="SGNH_hydrolase_like_1"/>
    <property type="match status" value="1"/>
</dbReference>